<dbReference type="PROSITE" id="PS00518">
    <property type="entry name" value="ZF_RING_1"/>
    <property type="match status" value="2"/>
</dbReference>
<feature type="region of interest" description="Disordered" evidence="8">
    <location>
        <begin position="1"/>
        <end position="48"/>
    </location>
</feature>
<proteinExistence type="predicted"/>
<dbReference type="OrthoDB" id="261960at2759"/>
<evidence type="ECO:0000256" key="2">
    <source>
        <dbReference type="ARBA" id="ARBA00022679"/>
    </source>
</evidence>
<evidence type="ECO:0000256" key="1">
    <source>
        <dbReference type="ARBA" id="ARBA00004906"/>
    </source>
</evidence>
<dbReference type="InterPro" id="IPR001841">
    <property type="entry name" value="Znf_RING"/>
</dbReference>
<sequence>KLDVRNQELPKQSTPTKCSANPSGQELPKESADSRASPKRNASSIRTNSSAGTRVEVLDANSERLVECFDSKCGGQGFIDQAEVLFKCPVCNRFNCVECKAIHESLTCNEYKQKKREPSGPIIEAAAAAVGVQDDLEEQELEEPDDGAEGRIVNCKAEGCNSYGFVDKSATVSQCFTCDRWTCIRCNECHESNPCPQYKPVDDDEYKEAVEEQSRGDVAGPSEEAEQNVGHDGRSEKQAGKIQRLKDTFNAFFSSGGAGRDPQRKPNTVDADSDIVSPGLENMRTRAQQRTSYASAARKAMSPQKAEDHKISDCCRKELPFEILPECEHKVCRVCITKAVKETVTIQVTCPVPQATVRRCRNFLSTKVIKDNVPDQVFKHWKEMKKWNRISCQVCQTELLRNPKKKTVDCPRCGRTNCLSCCAVHVGMDCRDYIQKLVNDLDRAAHEDPEEKRKRFQEQLDLYSQDAIQATEEFDCAICFISVEPEMGLILKNCHHQICKDCLVNIAKNSSSAVVRCPHDPCEMEISDTELRACLSPELYDELQERGLREAERTSTRSFHCKTVDCRGWCIYDEDSNAFECPVCKKINCLRCEAIHEKMNCAEYQEDLKRRAQNDDAAKASINMLEAELKRGDAMRCSKCNVILIKRGGCDAIRCASCNTELCWATKGPRWGPNGTGDTSGGCRCRVNGVLCHPNCGNCH</sequence>
<dbReference type="EnsemblMetazoa" id="ISCW021616-RA">
    <property type="protein sequence ID" value="ISCW021616-PA"/>
    <property type="gene ID" value="ISCW021616"/>
</dbReference>
<dbReference type="EMBL" id="ABJB010574050">
    <property type="status" value="NOT_ANNOTATED_CDS"/>
    <property type="molecule type" value="Genomic_DNA"/>
</dbReference>
<dbReference type="GO" id="GO:0097039">
    <property type="term" value="P:protein linear polyubiquitination"/>
    <property type="evidence" value="ECO:0000318"/>
    <property type="project" value="GO_Central"/>
</dbReference>
<dbReference type="GO" id="GO:0008270">
    <property type="term" value="F:zinc ion binding"/>
    <property type="evidence" value="ECO:0007669"/>
    <property type="project" value="UniProtKB-KW"/>
</dbReference>
<feature type="region of interest" description="Disordered" evidence="8">
    <location>
        <begin position="204"/>
        <end position="241"/>
    </location>
</feature>
<dbReference type="VEuPathDB" id="VectorBase:ISCP_035944"/>
<keyword evidence="2" id="KW-0808">Transferase</keyword>
<dbReference type="InterPro" id="IPR017907">
    <property type="entry name" value="Znf_RING_CS"/>
</dbReference>
<dbReference type="CDD" id="cd20345">
    <property type="entry name" value="BRcat_RBR_HOIL1"/>
    <property type="match status" value="1"/>
</dbReference>
<dbReference type="GO" id="GO:0043161">
    <property type="term" value="P:proteasome-mediated ubiquitin-dependent protein catabolic process"/>
    <property type="evidence" value="ECO:0000318"/>
    <property type="project" value="GO_Central"/>
</dbReference>
<dbReference type="CDD" id="cd20358">
    <property type="entry name" value="Rcat_RBR_HOIL1"/>
    <property type="match status" value="1"/>
</dbReference>
<comment type="pathway">
    <text evidence="1">Protein modification; protein ubiquitination.</text>
</comment>
<dbReference type="EMBL" id="ABJB010573108">
    <property type="status" value="NOT_ANNOTATED_CDS"/>
    <property type="molecule type" value="Genomic_DNA"/>
</dbReference>
<keyword evidence="10" id="KW-1185">Reference proteome</keyword>
<evidence type="ECO:0000313" key="10">
    <source>
        <dbReference type="Proteomes" id="UP000001555"/>
    </source>
</evidence>
<dbReference type="InterPro" id="IPR047558">
    <property type="entry name" value="BRcat_RBR_HOIL1"/>
</dbReference>
<dbReference type="EMBL" id="ABJB010409033">
    <property type="status" value="NOT_ANNOTATED_CDS"/>
    <property type="molecule type" value="Genomic_DNA"/>
</dbReference>
<evidence type="ECO:0000256" key="7">
    <source>
        <dbReference type="ARBA" id="ARBA00022833"/>
    </source>
</evidence>
<dbReference type="EMBL" id="ABJB010314716">
    <property type="status" value="NOT_ANNOTATED_CDS"/>
    <property type="molecule type" value="Genomic_DNA"/>
</dbReference>
<keyword evidence="5" id="KW-0863">Zinc-finger</keyword>
<keyword evidence="6" id="KW-0833">Ubl conjugation pathway</keyword>
<evidence type="ECO:0000256" key="3">
    <source>
        <dbReference type="ARBA" id="ARBA00022723"/>
    </source>
</evidence>
<dbReference type="EMBL" id="ABJB010530855">
    <property type="status" value="NOT_ANNOTATED_CDS"/>
    <property type="molecule type" value="Genomic_DNA"/>
</dbReference>
<dbReference type="InterPro" id="IPR047557">
    <property type="entry name" value="Rcat_RBR_HOIL1"/>
</dbReference>
<dbReference type="AlphaFoldDB" id="A0A1S4LZG7"/>
<dbReference type="FunFam" id="3.30.40.10:FF:000137">
    <property type="entry name" value="RanBP-type and C3HC4-type zinc finger-containing protein 1"/>
    <property type="match status" value="1"/>
</dbReference>
<evidence type="ECO:0000256" key="8">
    <source>
        <dbReference type="SAM" id="MobiDB-lite"/>
    </source>
</evidence>
<feature type="compositionally biased region" description="Basic and acidic residues" evidence="8">
    <location>
        <begin position="229"/>
        <end position="241"/>
    </location>
</feature>
<dbReference type="InterPro" id="IPR051628">
    <property type="entry name" value="LUBAC_E3_Ligases"/>
</dbReference>
<evidence type="ECO:0000256" key="6">
    <source>
        <dbReference type="ARBA" id="ARBA00022786"/>
    </source>
</evidence>
<dbReference type="GO" id="GO:0071797">
    <property type="term" value="C:LUBAC complex"/>
    <property type="evidence" value="ECO:0000318"/>
    <property type="project" value="GO_Central"/>
</dbReference>
<evidence type="ECO:0000256" key="4">
    <source>
        <dbReference type="ARBA" id="ARBA00022737"/>
    </source>
</evidence>
<dbReference type="InParanoid" id="A0A1S4LZG7"/>
<dbReference type="SUPFAM" id="SSF57850">
    <property type="entry name" value="RING/U-box"/>
    <property type="match status" value="5"/>
</dbReference>
<dbReference type="GO" id="GO:0043130">
    <property type="term" value="F:ubiquitin binding"/>
    <property type="evidence" value="ECO:0000318"/>
    <property type="project" value="GO_Central"/>
</dbReference>
<organism evidence="9 10">
    <name type="scientific">Ixodes scapularis</name>
    <name type="common">Black-legged tick</name>
    <name type="synonym">Deer tick</name>
    <dbReference type="NCBI Taxonomy" id="6945"/>
    <lineage>
        <taxon>Eukaryota</taxon>
        <taxon>Metazoa</taxon>
        <taxon>Ecdysozoa</taxon>
        <taxon>Arthropoda</taxon>
        <taxon>Chelicerata</taxon>
        <taxon>Arachnida</taxon>
        <taxon>Acari</taxon>
        <taxon>Parasitiformes</taxon>
        <taxon>Ixodida</taxon>
        <taxon>Ixodoidea</taxon>
        <taxon>Ixodidae</taxon>
        <taxon>Ixodinae</taxon>
        <taxon>Ixodes</taxon>
    </lineage>
</organism>
<dbReference type="PROSITE" id="PS51873">
    <property type="entry name" value="TRIAD"/>
    <property type="match status" value="1"/>
</dbReference>
<evidence type="ECO:0000256" key="5">
    <source>
        <dbReference type="ARBA" id="ARBA00022771"/>
    </source>
</evidence>
<dbReference type="EMBL" id="ABJB010111716">
    <property type="status" value="NOT_ANNOTATED_CDS"/>
    <property type="molecule type" value="Genomic_DNA"/>
</dbReference>
<reference evidence="10" key="1">
    <citation type="submission" date="2008-03" db="EMBL/GenBank/DDBJ databases">
        <title>Annotation of Ixodes scapularis.</title>
        <authorList>
            <consortium name="Ixodes scapularis Genome Project Consortium"/>
            <person name="Caler E."/>
            <person name="Hannick L.I."/>
            <person name="Bidwell S."/>
            <person name="Joardar V."/>
            <person name="Thiagarajan M."/>
            <person name="Amedeo P."/>
            <person name="Galinsky K.J."/>
            <person name="Schobel S."/>
            <person name="Inman J."/>
            <person name="Hostetler J."/>
            <person name="Miller J."/>
            <person name="Hammond M."/>
            <person name="Megy K."/>
            <person name="Lawson D."/>
            <person name="Kodira C."/>
            <person name="Sutton G."/>
            <person name="Meyer J."/>
            <person name="Hill C.A."/>
            <person name="Birren B."/>
            <person name="Nene V."/>
            <person name="Collins F."/>
            <person name="Alarcon-Chaidez F."/>
            <person name="Wikel S."/>
            <person name="Strausberg R."/>
        </authorList>
    </citation>
    <scope>NUCLEOTIDE SEQUENCE [LARGE SCALE GENOMIC DNA]</scope>
    <source>
        <strain evidence="10">Wikel</strain>
    </source>
</reference>
<dbReference type="Proteomes" id="UP000001555">
    <property type="component" value="Unassembled WGS sequence"/>
</dbReference>
<dbReference type="EMBL" id="ABJB010432147">
    <property type="status" value="NOT_ANNOTATED_CDS"/>
    <property type="molecule type" value="Genomic_DNA"/>
</dbReference>
<feature type="compositionally biased region" description="Polar residues" evidence="8">
    <location>
        <begin position="9"/>
        <end position="24"/>
    </location>
</feature>
<accession>A0A1S4LZG7</accession>
<feature type="region of interest" description="Disordered" evidence="8">
    <location>
        <begin position="253"/>
        <end position="276"/>
    </location>
</feature>
<keyword evidence="4" id="KW-0677">Repeat</keyword>
<dbReference type="VEuPathDB" id="VectorBase:ISCW021616"/>
<evidence type="ECO:0000313" key="9">
    <source>
        <dbReference type="EnsemblMetazoa" id="ISCW021616-PA"/>
    </source>
</evidence>
<dbReference type="PANTHER" id="PTHR22770:SF13">
    <property type="entry name" value="RING-TYPE DOMAIN-CONTAINING PROTEIN"/>
    <property type="match status" value="1"/>
</dbReference>
<dbReference type="PROSITE" id="PS50089">
    <property type="entry name" value="ZF_RING_2"/>
    <property type="match status" value="1"/>
</dbReference>
<dbReference type="Gene3D" id="3.30.40.10">
    <property type="entry name" value="Zinc/RING finger domain, C3HC4 (zinc finger)"/>
    <property type="match status" value="1"/>
</dbReference>
<dbReference type="GO" id="GO:0004842">
    <property type="term" value="F:ubiquitin-protein transferase activity"/>
    <property type="evidence" value="ECO:0000318"/>
    <property type="project" value="GO_Central"/>
</dbReference>
<protein>
    <submittedName>
        <fullName evidence="9">Ubiquitin conjugating enzyme interacting protein, putative</fullName>
    </submittedName>
</protein>
<dbReference type="PANTHER" id="PTHR22770">
    <property type="entry name" value="UBIQUITIN CONJUGATING ENZYME 7 INTERACTING PROTEIN-RELATED"/>
    <property type="match status" value="1"/>
</dbReference>
<name>A0A1S4LZG7_IXOSC</name>
<keyword evidence="7" id="KW-0862">Zinc</keyword>
<keyword evidence="3" id="KW-0479">Metal-binding</keyword>
<reference evidence="9" key="2">
    <citation type="submission" date="2020-05" db="UniProtKB">
        <authorList>
            <consortium name="EnsemblMetazoa"/>
        </authorList>
    </citation>
    <scope>IDENTIFICATION</scope>
    <source>
        <strain evidence="9">wikel</strain>
    </source>
</reference>
<dbReference type="InterPro" id="IPR013083">
    <property type="entry name" value="Znf_RING/FYVE/PHD"/>
</dbReference>
<dbReference type="VEuPathDB" id="VectorBase:ISCI021616"/>
<dbReference type="InterPro" id="IPR044066">
    <property type="entry name" value="TRIAD_supradom"/>
</dbReference>